<evidence type="ECO:0000313" key="1">
    <source>
        <dbReference type="EMBL" id="MBR8463637.1"/>
    </source>
</evidence>
<comment type="caution">
    <text evidence="1">The sequence shown here is derived from an EMBL/GenBank/DDBJ whole genome shotgun (WGS) entry which is preliminary data.</text>
</comment>
<gene>
    <name evidence="1" type="ORF">KDD93_03495</name>
</gene>
<reference evidence="1 2" key="1">
    <citation type="submission" date="2021-04" db="EMBL/GenBank/DDBJ databases">
        <title>Molecular and phenotypic characterization and identification of bacterial isolates recovered from the Anatolian ground squirrels (Spermophilus xanthoprymnus) and which have the potential to form a new species in the Campylobacter genus.</title>
        <authorList>
            <person name="Aydin F."/>
            <person name="Abay S."/>
            <person name="Kayman T."/>
            <person name="Karakaya E."/>
            <person name="Mustak H.K."/>
            <person name="Mustak I.B."/>
            <person name="Bilgin N."/>
            <person name="Duzler A."/>
            <person name="Sahin O."/>
            <person name="Guran O."/>
            <person name="Saticioglu I.B."/>
        </authorList>
    </citation>
    <scope>NUCLEOTIDE SEQUENCE [LARGE SCALE GENOMIC DNA]</scope>
    <source>
        <strain evidence="2">faydin-G24</strain>
    </source>
</reference>
<accession>A0ABS5HHP0</accession>
<protein>
    <submittedName>
        <fullName evidence="1">Uncharacterized protein</fullName>
    </submittedName>
</protein>
<dbReference type="EMBL" id="JAGSSW010000002">
    <property type="protein sequence ID" value="MBR8463637.1"/>
    <property type="molecule type" value="Genomic_DNA"/>
</dbReference>
<proteinExistence type="predicted"/>
<organism evidence="1 2">
    <name type="scientific">Campylobacter anatolicus</name>
    <dbReference type="NCBI Taxonomy" id="2829105"/>
    <lineage>
        <taxon>Bacteria</taxon>
        <taxon>Pseudomonadati</taxon>
        <taxon>Campylobacterota</taxon>
        <taxon>Epsilonproteobacteria</taxon>
        <taxon>Campylobacterales</taxon>
        <taxon>Campylobacteraceae</taxon>
        <taxon>Campylobacter</taxon>
    </lineage>
</organism>
<name>A0ABS5HHP0_9BACT</name>
<keyword evidence="2" id="KW-1185">Reference proteome</keyword>
<dbReference type="RefSeq" id="WP_212141732.1">
    <property type="nucleotide sequence ID" value="NZ_JAGSSW010000002.1"/>
</dbReference>
<dbReference type="Proteomes" id="UP000682951">
    <property type="component" value="Unassembled WGS sequence"/>
</dbReference>
<sequence>MTTKQRIHINNLAQSKRAKAKAILDSALGYDLSFYRFKNGKLNISKMARCMGVSRTTLTKYLWFKGL</sequence>
<evidence type="ECO:0000313" key="2">
    <source>
        <dbReference type="Proteomes" id="UP000682951"/>
    </source>
</evidence>